<organism evidence="5 6">
    <name type="scientific">Petrolisthes cinctipes</name>
    <name type="common">Flat porcelain crab</name>
    <dbReference type="NCBI Taxonomy" id="88211"/>
    <lineage>
        <taxon>Eukaryota</taxon>
        <taxon>Metazoa</taxon>
        <taxon>Ecdysozoa</taxon>
        <taxon>Arthropoda</taxon>
        <taxon>Crustacea</taxon>
        <taxon>Multicrustacea</taxon>
        <taxon>Malacostraca</taxon>
        <taxon>Eumalacostraca</taxon>
        <taxon>Eucarida</taxon>
        <taxon>Decapoda</taxon>
        <taxon>Pleocyemata</taxon>
        <taxon>Anomura</taxon>
        <taxon>Galatheoidea</taxon>
        <taxon>Porcellanidae</taxon>
        <taxon>Petrolisthes</taxon>
    </lineage>
</organism>
<reference evidence="5" key="1">
    <citation type="submission" date="2023-10" db="EMBL/GenBank/DDBJ databases">
        <title>Genome assemblies of two species of porcelain crab, Petrolisthes cinctipes and Petrolisthes manimaculis (Anomura: Porcellanidae).</title>
        <authorList>
            <person name="Angst P."/>
        </authorList>
    </citation>
    <scope>NUCLEOTIDE SEQUENCE</scope>
    <source>
        <strain evidence="5">PB745_01</strain>
        <tissue evidence="5">Gill</tissue>
    </source>
</reference>
<dbReference type="EMBL" id="JAWQEG010001513">
    <property type="protein sequence ID" value="KAK3878945.1"/>
    <property type="molecule type" value="Genomic_DNA"/>
</dbReference>
<dbReference type="SUPFAM" id="SSF49854">
    <property type="entry name" value="Spermadhesin, CUB domain"/>
    <property type="match status" value="1"/>
</dbReference>
<dbReference type="SMART" id="SM00042">
    <property type="entry name" value="CUB"/>
    <property type="match status" value="1"/>
</dbReference>
<keyword evidence="1" id="KW-0677">Repeat</keyword>
<comment type="caution">
    <text evidence="3">Lacks conserved residue(s) required for the propagation of feature annotation.</text>
</comment>
<evidence type="ECO:0000256" key="2">
    <source>
        <dbReference type="ARBA" id="ARBA00023157"/>
    </source>
</evidence>
<dbReference type="CDD" id="cd00041">
    <property type="entry name" value="CUB"/>
    <property type="match status" value="1"/>
</dbReference>
<sequence length="169" mass="19004">MYHPAGLRTIVCRTNVNVYRAPVGYYRATFTTNSAIQYRGFQITISQRTTPCHTIIDLSDGSKTSGLISSPSFPRRYPANSQCEWWIQAPTGNTIRLHLRVMKLRYSSGCYKSYVAVDTSGTATYDPSTTERICGRHRKTFVSTGTMINVAFEGGSRRTKGFRAFYTVV</sequence>
<accession>A0AAE1FSV2</accession>
<proteinExistence type="predicted"/>
<dbReference type="AlphaFoldDB" id="A0AAE1FSV2"/>
<keyword evidence="2" id="KW-1015">Disulfide bond</keyword>
<evidence type="ECO:0000256" key="3">
    <source>
        <dbReference type="PROSITE-ProRule" id="PRU00059"/>
    </source>
</evidence>
<dbReference type="PANTHER" id="PTHR24251">
    <property type="entry name" value="OVOCHYMASE-RELATED"/>
    <property type="match status" value="1"/>
</dbReference>
<protein>
    <recommendedName>
        <fullName evidence="4">CUB domain-containing protein</fullName>
    </recommendedName>
</protein>
<comment type="caution">
    <text evidence="5">The sequence shown here is derived from an EMBL/GenBank/DDBJ whole genome shotgun (WGS) entry which is preliminary data.</text>
</comment>
<dbReference type="Proteomes" id="UP001286313">
    <property type="component" value="Unassembled WGS sequence"/>
</dbReference>
<keyword evidence="6" id="KW-1185">Reference proteome</keyword>
<dbReference type="InterPro" id="IPR000859">
    <property type="entry name" value="CUB_dom"/>
</dbReference>
<dbReference type="PANTHER" id="PTHR24251:SF50">
    <property type="entry name" value="ATTRACTIN-LIKE 1A"/>
    <property type="match status" value="1"/>
</dbReference>
<dbReference type="Pfam" id="PF00431">
    <property type="entry name" value="CUB"/>
    <property type="match status" value="1"/>
</dbReference>
<dbReference type="InterPro" id="IPR035914">
    <property type="entry name" value="Sperma_CUB_dom_sf"/>
</dbReference>
<gene>
    <name evidence="5" type="ORF">Pcinc_016484</name>
</gene>
<evidence type="ECO:0000313" key="6">
    <source>
        <dbReference type="Proteomes" id="UP001286313"/>
    </source>
</evidence>
<feature type="domain" description="CUB" evidence="4">
    <location>
        <begin position="52"/>
        <end position="169"/>
    </location>
</feature>
<evidence type="ECO:0000313" key="5">
    <source>
        <dbReference type="EMBL" id="KAK3878945.1"/>
    </source>
</evidence>
<name>A0AAE1FSV2_PETCI</name>
<evidence type="ECO:0000256" key="1">
    <source>
        <dbReference type="ARBA" id="ARBA00022737"/>
    </source>
</evidence>
<dbReference type="Gene3D" id="2.60.120.290">
    <property type="entry name" value="Spermadhesin, CUB domain"/>
    <property type="match status" value="1"/>
</dbReference>
<dbReference type="PROSITE" id="PS01180">
    <property type="entry name" value="CUB"/>
    <property type="match status" value="1"/>
</dbReference>
<evidence type="ECO:0000259" key="4">
    <source>
        <dbReference type="PROSITE" id="PS01180"/>
    </source>
</evidence>